<dbReference type="PATRIC" id="fig|1389489.3.peg.1660"/>
<evidence type="ECO:0000256" key="1">
    <source>
        <dbReference type="SAM" id="MobiDB-lite"/>
    </source>
</evidence>
<sequence>MAAVGHDDTVVGEQFADASSRSARIQAAVGREAVAPVVGAQGADIHALAPPGGRSPCAAEAFEHEPRDLGGVAAHVPVHLRMGGGGGDIDLEHLRPRREQLAETGEERVERGAEDDGDIGLAHERHRRVRAEAAGHAEVVPVFGEDSPAERARRGDRTGLRSQLAEHRTRVREPRAASGEQERSLCAGEPLSDAIQCGFGDRAGGDGGSGRRGQGQIGDRTDLTRRHIVRDGDHRGLALRPRMLERGERGRGSVPDAHGVRPHADRGGEGDLVDVPRSRPGGGRVADHQQQRDARLRRLGERCEGVREARAIGRGRRRQPSADAVVGIGRHDPAGLVADGDEGGVGAAFDRVEEVRVAGAHHPEHPIEATGEGDRDMR</sequence>
<feature type="region of interest" description="Disordered" evidence="1">
    <location>
        <begin position="313"/>
        <end position="342"/>
    </location>
</feature>
<dbReference type="HOGENOM" id="CLU_731149_0_0_11"/>
<protein>
    <submittedName>
        <fullName evidence="2">Uncharacterized protein</fullName>
    </submittedName>
</protein>
<gene>
    <name evidence="2" type="ORF">O159_17260</name>
</gene>
<feature type="region of interest" description="Disordered" evidence="1">
    <location>
        <begin position="244"/>
        <end position="293"/>
    </location>
</feature>
<proteinExistence type="predicted"/>
<dbReference type="Proteomes" id="UP000016743">
    <property type="component" value="Chromosome"/>
</dbReference>
<feature type="compositionally biased region" description="Basic and acidic residues" evidence="1">
    <location>
        <begin position="148"/>
        <end position="183"/>
    </location>
</feature>
<accession>U3PDX6</accession>
<feature type="region of interest" description="Disordered" evidence="1">
    <location>
        <begin position="144"/>
        <end position="224"/>
    </location>
</feature>
<keyword evidence="3" id="KW-1185">Reference proteome</keyword>
<feature type="region of interest" description="Disordered" evidence="1">
    <location>
        <begin position="356"/>
        <end position="378"/>
    </location>
</feature>
<reference evidence="2 3" key="1">
    <citation type="journal article" date="2013" name="Genome Announc.">
        <title>Complete Genome Sequence of Leifsonia xyli subsp. cynodontis Strain DSM46306, a Gram-Positive Bacterial Pathogen of Grasses.</title>
        <authorList>
            <person name="Monteiro-Vitorello C.B."/>
            <person name="Zerillo M.M."/>
            <person name="Van Sluys M.A."/>
            <person name="Camargo L.E."/>
            <person name="Kitajima J.P."/>
        </authorList>
    </citation>
    <scope>NUCLEOTIDE SEQUENCE [LARGE SCALE GENOMIC DNA]</scope>
    <source>
        <strain evidence="2 3">DSM 46306</strain>
    </source>
</reference>
<evidence type="ECO:0000313" key="2">
    <source>
        <dbReference type="EMBL" id="AGW41768.1"/>
    </source>
</evidence>
<name>U3PDX6_LEIXC</name>
<feature type="compositionally biased region" description="Gly residues" evidence="1">
    <location>
        <begin position="201"/>
        <end position="216"/>
    </location>
</feature>
<feature type="compositionally biased region" description="Basic and acidic residues" evidence="1">
    <location>
        <begin position="258"/>
        <end position="277"/>
    </location>
</feature>
<dbReference type="EMBL" id="CP006734">
    <property type="protein sequence ID" value="AGW41768.1"/>
    <property type="molecule type" value="Genomic_DNA"/>
</dbReference>
<dbReference type="KEGG" id="lxy:O159_17260"/>
<evidence type="ECO:0000313" key="3">
    <source>
        <dbReference type="Proteomes" id="UP000016743"/>
    </source>
</evidence>
<dbReference type="AlphaFoldDB" id="U3PDX6"/>
<organism evidence="2 3">
    <name type="scientific">Leifsonia xyli subsp. cynodontis DSM 46306</name>
    <dbReference type="NCBI Taxonomy" id="1389489"/>
    <lineage>
        <taxon>Bacteria</taxon>
        <taxon>Bacillati</taxon>
        <taxon>Actinomycetota</taxon>
        <taxon>Actinomycetes</taxon>
        <taxon>Micrococcales</taxon>
        <taxon>Microbacteriaceae</taxon>
        <taxon>Leifsonia</taxon>
    </lineage>
</organism>
<dbReference type="STRING" id="1389489.O159_17260"/>